<dbReference type="Proteomes" id="UP000215506">
    <property type="component" value="Unassembled WGS sequence"/>
</dbReference>
<accession>A0A231H283</accession>
<evidence type="ECO:0000313" key="2">
    <source>
        <dbReference type="Proteomes" id="UP000215506"/>
    </source>
</evidence>
<protein>
    <submittedName>
        <fullName evidence="1">Uncharacterized protein</fullName>
    </submittedName>
</protein>
<dbReference type="AlphaFoldDB" id="A0A231H283"/>
<proteinExistence type="predicted"/>
<evidence type="ECO:0000313" key="1">
    <source>
        <dbReference type="EMBL" id="OXR42954.1"/>
    </source>
</evidence>
<dbReference type="RefSeq" id="WP_143860131.1">
    <property type="nucleotide sequence ID" value="NZ_NGAF01000011.1"/>
</dbReference>
<reference evidence="1 2" key="1">
    <citation type="submission" date="2017-07" db="EMBL/GenBank/DDBJ databases">
        <title>First draft Genome Sequence of Nocardia cerradoensis isolated from human infection.</title>
        <authorList>
            <person name="Carrasco G."/>
        </authorList>
    </citation>
    <scope>NUCLEOTIDE SEQUENCE [LARGE SCALE GENOMIC DNA]</scope>
    <source>
        <strain evidence="1 2">CNM20130759</strain>
    </source>
</reference>
<organism evidence="1 2">
    <name type="scientific">Nocardia cerradoensis</name>
    <dbReference type="NCBI Taxonomy" id="85688"/>
    <lineage>
        <taxon>Bacteria</taxon>
        <taxon>Bacillati</taxon>
        <taxon>Actinomycetota</taxon>
        <taxon>Actinomycetes</taxon>
        <taxon>Mycobacteriales</taxon>
        <taxon>Nocardiaceae</taxon>
        <taxon>Nocardia</taxon>
    </lineage>
</organism>
<name>A0A231H283_9NOCA</name>
<sequence>MTSAAPAWTCSICFPATPVTLPWKCAESLPVTANPLIVRENGRLWQGERFHKQVRVKHFRTAGIAMRRFVDGMYALRHFCASVQLVNLVGVRELLSTWGIGMRRSR</sequence>
<gene>
    <name evidence="1" type="ORF">B7C42_04840</name>
</gene>
<keyword evidence="2" id="KW-1185">Reference proteome</keyword>
<dbReference type="EMBL" id="NGAF01000011">
    <property type="protein sequence ID" value="OXR42954.1"/>
    <property type="molecule type" value="Genomic_DNA"/>
</dbReference>
<comment type="caution">
    <text evidence="1">The sequence shown here is derived from an EMBL/GenBank/DDBJ whole genome shotgun (WGS) entry which is preliminary data.</text>
</comment>